<dbReference type="PANTHER" id="PTHR46104:SF1">
    <property type="entry name" value="GENE 9195-RELATED"/>
    <property type="match status" value="1"/>
</dbReference>
<evidence type="ECO:0000313" key="1">
    <source>
        <dbReference type="EMBL" id="KAH3750577.1"/>
    </source>
</evidence>
<dbReference type="Proteomes" id="UP000828390">
    <property type="component" value="Unassembled WGS sequence"/>
</dbReference>
<reference evidence="1" key="2">
    <citation type="submission" date="2020-11" db="EMBL/GenBank/DDBJ databases">
        <authorList>
            <person name="McCartney M.A."/>
            <person name="Auch B."/>
            <person name="Kono T."/>
            <person name="Mallez S."/>
            <person name="Becker A."/>
            <person name="Gohl D.M."/>
            <person name="Silverstein K.A.T."/>
            <person name="Koren S."/>
            <person name="Bechman K.B."/>
            <person name="Herman A."/>
            <person name="Abrahante J.E."/>
            <person name="Garbe J."/>
        </authorList>
    </citation>
    <scope>NUCLEOTIDE SEQUENCE</scope>
    <source>
        <strain evidence="1">Duluth1</strain>
        <tissue evidence="1">Whole animal</tissue>
    </source>
</reference>
<organism evidence="1 2">
    <name type="scientific">Dreissena polymorpha</name>
    <name type="common">Zebra mussel</name>
    <name type="synonym">Mytilus polymorpha</name>
    <dbReference type="NCBI Taxonomy" id="45954"/>
    <lineage>
        <taxon>Eukaryota</taxon>
        <taxon>Metazoa</taxon>
        <taxon>Spiralia</taxon>
        <taxon>Lophotrochozoa</taxon>
        <taxon>Mollusca</taxon>
        <taxon>Bivalvia</taxon>
        <taxon>Autobranchia</taxon>
        <taxon>Heteroconchia</taxon>
        <taxon>Euheterodonta</taxon>
        <taxon>Imparidentia</taxon>
        <taxon>Neoheterodontei</taxon>
        <taxon>Myida</taxon>
        <taxon>Dreissenoidea</taxon>
        <taxon>Dreissenidae</taxon>
        <taxon>Dreissena</taxon>
    </lineage>
</organism>
<accession>A0A9D4DM46</accession>
<dbReference type="EMBL" id="JAIWYP010000010">
    <property type="protein sequence ID" value="KAH3750577.1"/>
    <property type="molecule type" value="Genomic_DNA"/>
</dbReference>
<dbReference type="PANTHER" id="PTHR46104">
    <property type="entry name" value="GENE 9195-RELATED-RELATED"/>
    <property type="match status" value="1"/>
</dbReference>
<dbReference type="Gene3D" id="2.10.50.10">
    <property type="entry name" value="Tumor Necrosis Factor Receptor, subunit A, domain 2"/>
    <property type="match status" value="1"/>
</dbReference>
<proteinExistence type="predicted"/>
<protein>
    <recommendedName>
        <fullName evidence="3">Tyrosine-protein kinase ephrin type A/B receptor-like domain-containing protein</fullName>
    </recommendedName>
</protein>
<name>A0A9D4DM46_DREPO</name>
<comment type="caution">
    <text evidence="1">The sequence shown here is derived from an EMBL/GenBank/DDBJ whole genome shotgun (WGS) entry which is preliminary data.</text>
</comment>
<reference evidence="1" key="1">
    <citation type="journal article" date="2019" name="bioRxiv">
        <title>The Genome of the Zebra Mussel, Dreissena polymorpha: A Resource for Invasive Species Research.</title>
        <authorList>
            <person name="McCartney M.A."/>
            <person name="Auch B."/>
            <person name="Kono T."/>
            <person name="Mallez S."/>
            <person name="Zhang Y."/>
            <person name="Obille A."/>
            <person name="Becker A."/>
            <person name="Abrahante J.E."/>
            <person name="Garbe J."/>
            <person name="Badalamenti J.P."/>
            <person name="Herman A."/>
            <person name="Mangelson H."/>
            <person name="Liachko I."/>
            <person name="Sullivan S."/>
            <person name="Sone E.D."/>
            <person name="Koren S."/>
            <person name="Silverstein K.A.T."/>
            <person name="Beckman K.B."/>
            <person name="Gohl D.M."/>
        </authorList>
    </citation>
    <scope>NUCLEOTIDE SEQUENCE</scope>
    <source>
        <strain evidence="1">Duluth1</strain>
        <tissue evidence="1">Whole animal</tissue>
    </source>
</reference>
<keyword evidence="2" id="KW-1185">Reference proteome</keyword>
<dbReference type="AlphaFoldDB" id="A0A9D4DM46"/>
<evidence type="ECO:0000313" key="2">
    <source>
        <dbReference type="Proteomes" id="UP000828390"/>
    </source>
</evidence>
<gene>
    <name evidence="1" type="ORF">DPMN_185104</name>
</gene>
<evidence type="ECO:0008006" key="3">
    <source>
        <dbReference type="Google" id="ProtNLM"/>
    </source>
</evidence>
<sequence length="71" mass="7986">MSSFLRTRYILYLSGYYCPNGTKYSSQYRCPTGTYGNSTGLFQISECTPCPGGYYCDQQAQTMYTLLCNPG</sequence>